<name>A0ABQ4YEM0_9ASTR</name>
<dbReference type="Proteomes" id="UP001151760">
    <property type="component" value="Unassembled WGS sequence"/>
</dbReference>
<feature type="coiled-coil region" evidence="1">
    <location>
        <begin position="130"/>
        <end position="160"/>
    </location>
</feature>
<sequence>MFTDLQYVQSLEKEIDQLESDKADFSNIYDPLLQECVLKDVMCYYLHSLSDLEAHTELQCLYLHKIKECECLAQKLSKQTENVSKEVHNKLLRSFSKLEQHSISLELSLQQCPEQIKNDTVCKQNGSNVFLKERKQYQEIQDLKAQLQDKNIAISELKKLIEKFKGKFVETKFDKPYVVRQPNAQRIPKPSVLGKPTPFSDSLERKSFSKTKLVTKTNVSEGVTHRTSVSSPQLKSNQMKDKVVQNNSQVKFKKTEVEDHHRISSVFNKTKSIVQLILFIVDSGCTKHMTGNLISVVTNFR</sequence>
<reference evidence="2" key="1">
    <citation type="journal article" date="2022" name="Int. J. Mol. Sci.">
        <title>Draft Genome of Tanacetum Coccineum: Genomic Comparison of Closely Related Tanacetum-Family Plants.</title>
        <authorList>
            <person name="Yamashiro T."/>
            <person name="Shiraishi A."/>
            <person name="Nakayama K."/>
            <person name="Satake H."/>
        </authorList>
    </citation>
    <scope>NUCLEOTIDE SEQUENCE</scope>
</reference>
<keyword evidence="3" id="KW-1185">Reference proteome</keyword>
<comment type="caution">
    <text evidence="2">The sequence shown here is derived from an EMBL/GenBank/DDBJ whole genome shotgun (WGS) entry which is preliminary data.</text>
</comment>
<evidence type="ECO:0000313" key="2">
    <source>
        <dbReference type="EMBL" id="GJS75861.1"/>
    </source>
</evidence>
<reference evidence="2" key="2">
    <citation type="submission" date="2022-01" db="EMBL/GenBank/DDBJ databases">
        <authorList>
            <person name="Yamashiro T."/>
            <person name="Shiraishi A."/>
            <person name="Satake H."/>
            <person name="Nakayama K."/>
        </authorList>
    </citation>
    <scope>NUCLEOTIDE SEQUENCE</scope>
</reference>
<dbReference type="EMBL" id="BQNB010010334">
    <property type="protein sequence ID" value="GJS75861.1"/>
    <property type="molecule type" value="Genomic_DNA"/>
</dbReference>
<keyword evidence="1" id="KW-0175">Coiled coil</keyword>
<proteinExistence type="predicted"/>
<accession>A0ABQ4YEM0</accession>
<evidence type="ECO:0000313" key="3">
    <source>
        <dbReference type="Proteomes" id="UP001151760"/>
    </source>
</evidence>
<evidence type="ECO:0000256" key="1">
    <source>
        <dbReference type="SAM" id="Coils"/>
    </source>
</evidence>
<gene>
    <name evidence="2" type="ORF">Tco_0725742</name>
</gene>
<organism evidence="2 3">
    <name type="scientific">Tanacetum coccineum</name>
    <dbReference type="NCBI Taxonomy" id="301880"/>
    <lineage>
        <taxon>Eukaryota</taxon>
        <taxon>Viridiplantae</taxon>
        <taxon>Streptophyta</taxon>
        <taxon>Embryophyta</taxon>
        <taxon>Tracheophyta</taxon>
        <taxon>Spermatophyta</taxon>
        <taxon>Magnoliopsida</taxon>
        <taxon>eudicotyledons</taxon>
        <taxon>Gunneridae</taxon>
        <taxon>Pentapetalae</taxon>
        <taxon>asterids</taxon>
        <taxon>campanulids</taxon>
        <taxon>Asterales</taxon>
        <taxon>Asteraceae</taxon>
        <taxon>Asteroideae</taxon>
        <taxon>Anthemideae</taxon>
        <taxon>Anthemidinae</taxon>
        <taxon>Tanacetum</taxon>
    </lineage>
</organism>
<protein>
    <submittedName>
        <fullName evidence="2">Uncharacterized protein</fullName>
    </submittedName>
</protein>